<keyword evidence="3" id="KW-1185">Reference proteome</keyword>
<name>A0A2T4BP11_TRILO</name>
<feature type="compositionally biased region" description="Basic residues" evidence="1">
    <location>
        <begin position="57"/>
        <end position="69"/>
    </location>
</feature>
<evidence type="ECO:0000313" key="3">
    <source>
        <dbReference type="Proteomes" id="UP000240760"/>
    </source>
</evidence>
<dbReference type="Proteomes" id="UP000240760">
    <property type="component" value="Unassembled WGS sequence"/>
</dbReference>
<proteinExistence type="predicted"/>
<reference evidence="2 3" key="1">
    <citation type="submission" date="2016-07" db="EMBL/GenBank/DDBJ databases">
        <title>Multiple horizontal gene transfer events from other fungi enriched the ability of initially mycotrophic Trichoderma (Ascomycota) to feed on dead plant biomass.</title>
        <authorList>
            <consortium name="DOE Joint Genome Institute"/>
            <person name="Aerts A."/>
            <person name="Atanasova L."/>
            <person name="Chenthamara K."/>
            <person name="Zhang J."/>
            <person name="Grujic M."/>
            <person name="Henrissat B."/>
            <person name="Kuo A."/>
            <person name="Salamov A."/>
            <person name="Lipzen A."/>
            <person name="Labutti K."/>
            <person name="Barry K."/>
            <person name="Miao Y."/>
            <person name="Rahimi M.J."/>
            <person name="Shen Q."/>
            <person name="Grigoriev I.V."/>
            <person name="Kubicek C.P."/>
            <person name="Druzhinina I.S."/>
        </authorList>
    </citation>
    <scope>NUCLEOTIDE SEQUENCE [LARGE SCALE GENOMIC DNA]</scope>
    <source>
        <strain evidence="2 3">ATCC 18648</strain>
    </source>
</reference>
<sequence>MPQGQKEGGSVHVARDAIVAHRHHSAPPSNPARIPVHERAINGISLKKSNWKTRFEKGKKRRRRTKEKRGKREERKSKEKRKSGRQAGGEGSRKSREKEKRGGKKKEGKEDNWRKGRHDRAIKAIMTAQKNYGDA</sequence>
<evidence type="ECO:0000313" key="2">
    <source>
        <dbReference type="EMBL" id="PTB71055.1"/>
    </source>
</evidence>
<feature type="compositionally biased region" description="Basic and acidic residues" evidence="1">
    <location>
        <begin position="91"/>
        <end position="122"/>
    </location>
</feature>
<protein>
    <submittedName>
        <fullName evidence="2">Uncharacterized protein</fullName>
    </submittedName>
</protein>
<gene>
    <name evidence="2" type="ORF">M440DRAFT_1406888</name>
</gene>
<organism evidence="2 3">
    <name type="scientific">Trichoderma longibrachiatum ATCC 18648</name>
    <dbReference type="NCBI Taxonomy" id="983965"/>
    <lineage>
        <taxon>Eukaryota</taxon>
        <taxon>Fungi</taxon>
        <taxon>Dikarya</taxon>
        <taxon>Ascomycota</taxon>
        <taxon>Pezizomycotina</taxon>
        <taxon>Sordariomycetes</taxon>
        <taxon>Hypocreomycetidae</taxon>
        <taxon>Hypocreales</taxon>
        <taxon>Hypocreaceae</taxon>
        <taxon>Trichoderma</taxon>
    </lineage>
</organism>
<feature type="region of interest" description="Disordered" evidence="1">
    <location>
        <begin position="1"/>
        <end position="135"/>
    </location>
</feature>
<accession>A0A2T4BP11</accession>
<dbReference type="AlphaFoldDB" id="A0A2T4BP11"/>
<evidence type="ECO:0000256" key="1">
    <source>
        <dbReference type="SAM" id="MobiDB-lite"/>
    </source>
</evidence>
<dbReference type="EMBL" id="KZ679184">
    <property type="protein sequence ID" value="PTB71055.1"/>
    <property type="molecule type" value="Genomic_DNA"/>
</dbReference>